<evidence type="ECO:0000313" key="3">
    <source>
        <dbReference type="Proteomes" id="UP000234778"/>
    </source>
</evidence>
<dbReference type="EMBL" id="PKHA01000001">
    <property type="protein sequence ID" value="PKY99562.1"/>
    <property type="molecule type" value="Genomic_DNA"/>
</dbReference>
<dbReference type="InterPro" id="IPR023210">
    <property type="entry name" value="NADP_OxRdtase_dom"/>
</dbReference>
<reference evidence="2 3" key="1">
    <citation type="submission" date="2017-12" db="EMBL/GenBank/DDBJ databases">
        <title>Phylogenetic diversity of female urinary microbiome.</title>
        <authorList>
            <person name="Thomas-White K."/>
            <person name="Wolfe A.J."/>
        </authorList>
    </citation>
    <scope>NUCLEOTIDE SEQUENCE [LARGE SCALE GENOMIC DNA]</scope>
    <source>
        <strain evidence="2 3">UMB0319</strain>
    </source>
</reference>
<comment type="caution">
    <text evidence="2">The sequence shown here is derived from an EMBL/GenBank/DDBJ whole genome shotgun (WGS) entry which is preliminary data.</text>
</comment>
<dbReference type="AlphaFoldDB" id="A0A2I1KVB0"/>
<evidence type="ECO:0000313" key="2">
    <source>
        <dbReference type="EMBL" id="PKY99562.1"/>
    </source>
</evidence>
<accession>A0A2I1KVB0</accession>
<gene>
    <name evidence="2" type="ORF">CYJ26_01330</name>
</gene>
<proteinExistence type="predicted"/>
<dbReference type="PANTHER" id="PTHR43364">
    <property type="entry name" value="NADH-SPECIFIC METHYLGLYOXAL REDUCTASE-RELATED"/>
    <property type="match status" value="1"/>
</dbReference>
<dbReference type="PANTHER" id="PTHR43364:SF18">
    <property type="entry name" value="OXIDOREDUCTASE"/>
    <property type="match status" value="1"/>
</dbReference>
<sequence length="335" mass="35285">MEHRRLGGTGLRVSSVGLGTMTWGRDTDELEAKEQLDVFLDAGGTLVDTAASYCQGLSEEVIGTLLSGHVERTDLVLVSKAGVRTWRTGSRGSVTDASRGTLLDTLDASLKRLGTDHLDLWLVQVPDPTTPLEETAHALRTAVASGRTRYVGVSNHPAWATVHAADLLREHGGPGLAGAEMEHSLLCRGIERELLPAAQALGLGVIGYAPLGRGVLTGKYRSTTPADSRAASPHLRSYVAPYLDPRHEGVVEAVATAAAGLDRRPVEVALAWARDAAGIASTIVGARTPAQLQGALAAEDLTLPVQIRHVLDEVTAPALGYPERLMRPGQSSSSA</sequence>
<organism evidence="2 3">
    <name type="scientific">Actinomyces urogenitalis</name>
    <dbReference type="NCBI Taxonomy" id="103621"/>
    <lineage>
        <taxon>Bacteria</taxon>
        <taxon>Bacillati</taxon>
        <taxon>Actinomycetota</taxon>
        <taxon>Actinomycetes</taxon>
        <taxon>Actinomycetales</taxon>
        <taxon>Actinomycetaceae</taxon>
        <taxon>Actinomyces</taxon>
    </lineage>
</organism>
<evidence type="ECO:0000259" key="1">
    <source>
        <dbReference type="Pfam" id="PF00248"/>
    </source>
</evidence>
<dbReference type="Proteomes" id="UP000234778">
    <property type="component" value="Unassembled WGS sequence"/>
</dbReference>
<dbReference type="InterPro" id="IPR050523">
    <property type="entry name" value="AKR_Detox_Biosynth"/>
</dbReference>
<dbReference type="GO" id="GO:0005829">
    <property type="term" value="C:cytosol"/>
    <property type="evidence" value="ECO:0007669"/>
    <property type="project" value="TreeGrafter"/>
</dbReference>
<name>A0A2I1KVB0_9ACTO</name>
<feature type="domain" description="NADP-dependent oxidoreductase" evidence="1">
    <location>
        <begin position="16"/>
        <end position="304"/>
    </location>
</feature>
<dbReference type="Pfam" id="PF00248">
    <property type="entry name" value="Aldo_ket_red"/>
    <property type="match status" value="1"/>
</dbReference>
<protein>
    <submittedName>
        <fullName evidence="2">Aldo/keto reductase</fullName>
    </submittedName>
</protein>
<dbReference type="InterPro" id="IPR036812">
    <property type="entry name" value="NAD(P)_OxRdtase_dom_sf"/>
</dbReference>
<dbReference type="GeneID" id="81707590"/>
<dbReference type="Gene3D" id="3.20.20.100">
    <property type="entry name" value="NADP-dependent oxidoreductase domain"/>
    <property type="match status" value="1"/>
</dbReference>
<dbReference type="SUPFAM" id="SSF51430">
    <property type="entry name" value="NAD(P)-linked oxidoreductase"/>
    <property type="match status" value="1"/>
</dbReference>
<dbReference type="RefSeq" id="WP_006549648.1">
    <property type="nucleotide sequence ID" value="NZ_JASPEK010000004.1"/>
</dbReference>